<keyword evidence="9" id="KW-0812">Transmembrane</keyword>
<organism evidence="12 13">
    <name type="scientific">Rothia amarae</name>
    <dbReference type="NCBI Taxonomy" id="169480"/>
    <lineage>
        <taxon>Bacteria</taxon>
        <taxon>Bacillati</taxon>
        <taxon>Actinomycetota</taxon>
        <taxon>Actinomycetes</taxon>
        <taxon>Micrococcales</taxon>
        <taxon>Micrococcaceae</taxon>
        <taxon>Rothia</taxon>
    </lineage>
</organism>
<keyword evidence="13" id="KW-1185">Reference proteome</keyword>
<dbReference type="EMBL" id="CP061538">
    <property type="protein sequence ID" value="QNV39891.1"/>
    <property type="molecule type" value="Genomic_DNA"/>
</dbReference>
<dbReference type="Gene3D" id="1.20.5.1930">
    <property type="match status" value="1"/>
</dbReference>
<dbReference type="Gene3D" id="3.30.565.10">
    <property type="entry name" value="Histidine kinase-like ATPase, C-terminal domain"/>
    <property type="match status" value="1"/>
</dbReference>
<keyword evidence="8" id="KW-0902">Two-component regulatory system</keyword>
<dbReference type="InterPro" id="IPR050482">
    <property type="entry name" value="Sensor_HK_TwoCompSys"/>
</dbReference>
<evidence type="ECO:0000256" key="6">
    <source>
        <dbReference type="ARBA" id="ARBA00022777"/>
    </source>
</evidence>
<dbReference type="PANTHER" id="PTHR24421">
    <property type="entry name" value="NITRATE/NITRITE SENSOR PROTEIN NARX-RELATED"/>
    <property type="match status" value="1"/>
</dbReference>
<evidence type="ECO:0000256" key="2">
    <source>
        <dbReference type="ARBA" id="ARBA00012438"/>
    </source>
</evidence>
<dbReference type="SUPFAM" id="SSF55874">
    <property type="entry name" value="ATPase domain of HSP90 chaperone/DNA topoisomerase II/histidine kinase"/>
    <property type="match status" value="1"/>
</dbReference>
<keyword evidence="7" id="KW-0067">ATP-binding</keyword>
<keyword evidence="9" id="KW-1133">Transmembrane helix</keyword>
<evidence type="ECO:0000256" key="5">
    <source>
        <dbReference type="ARBA" id="ARBA00022741"/>
    </source>
</evidence>
<dbReference type="GO" id="GO:0000155">
    <property type="term" value="F:phosphorelay sensor kinase activity"/>
    <property type="evidence" value="ECO:0007669"/>
    <property type="project" value="InterPro"/>
</dbReference>
<reference evidence="12 13" key="1">
    <citation type="submission" date="2020-09" db="EMBL/GenBank/DDBJ databases">
        <title>Investigation of environmental microbe.</title>
        <authorList>
            <person name="Ou Y."/>
            <person name="Kang Q."/>
        </authorList>
    </citation>
    <scope>NUCLEOTIDE SEQUENCE [LARGE SCALE GENOMIC DNA]</scope>
    <source>
        <strain evidence="12 13">KJZ-9</strain>
    </source>
</reference>
<dbReference type="InterPro" id="IPR011712">
    <property type="entry name" value="Sig_transdc_His_kin_sub3_dim/P"/>
</dbReference>
<dbReference type="InterPro" id="IPR036890">
    <property type="entry name" value="HATPase_C_sf"/>
</dbReference>
<comment type="catalytic activity">
    <reaction evidence="1">
        <text>ATP + protein L-histidine = ADP + protein N-phospho-L-histidine.</text>
        <dbReference type="EC" id="2.7.13.3"/>
    </reaction>
</comment>
<proteinExistence type="predicted"/>
<feature type="transmembrane region" description="Helical" evidence="9">
    <location>
        <begin position="64"/>
        <end position="83"/>
    </location>
</feature>
<dbReference type="GO" id="GO:0016020">
    <property type="term" value="C:membrane"/>
    <property type="evidence" value="ECO:0007669"/>
    <property type="project" value="InterPro"/>
</dbReference>
<accession>A0A7H2BJP5</accession>
<dbReference type="EC" id="2.7.13.3" evidence="2"/>
<evidence type="ECO:0000256" key="8">
    <source>
        <dbReference type="ARBA" id="ARBA00023012"/>
    </source>
</evidence>
<feature type="domain" description="DUF7134" evidence="11">
    <location>
        <begin position="28"/>
        <end position="160"/>
    </location>
</feature>
<dbReference type="RefSeq" id="WP_190617486.1">
    <property type="nucleotide sequence ID" value="NZ_CP061538.1"/>
</dbReference>
<dbReference type="Pfam" id="PF23539">
    <property type="entry name" value="DUF7134"/>
    <property type="match status" value="1"/>
</dbReference>
<feature type="transmembrane region" description="Helical" evidence="9">
    <location>
        <begin position="35"/>
        <end position="58"/>
    </location>
</feature>
<evidence type="ECO:0000259" key="11">
    <source>
        <dbReference type="Pfam" id="PF23539"/>
    </source>
</evidence>
<dbReference type="GO" id="GO:0046983">
    <property type="term" value="F:protein dimerization activity"/>
    <property type="evidence" value="ECO:0007669"/>
    <property type="project" value="InterPro"/>
</dbReference>
<dbReference type="CDD" id="cd16917">
    <property type="entry name" value="HATPase_UhpB-NarQ-NarX-like"/>
    <property type="match status" value="1"/>
</dbReference>
<feature type="transmembrane region" description="Helical" evidence="9">
    <location>
        <begin position="135"/>
        <end position="157"/>
    </location>
</feature>
<evidence type="ECO:0000313" key="13">
    <source>
        <dbReference type="Proteomes" id="UP000516421"/>
    </source>
</evidence>
<evidence type="ECO:0000256" key="9">
    <source>
        <dbReference type="SAM" id="Phobius"/>
    </source>
</evidence>
<evidence type="ECO:0000256" key="7">
    <source>
        <dbReference type="ARBA" id="ARBA00022840"/>
    </source>
</evidence>
<evidence type="ECO:0000256" key="4">
    <source>
        <dbReference type="ARBA" id="ARBA00022679"/>
    </source>
</evidence>
<dbReference type="PANTHER" id="PTHR24421:SF10">
    <property type="entry name" value="NITRATE_NITRITE SENSOR PROTEIN NARQ"/>
    <property type="match status" value="1"/>
</dbReference>
<dbReference type="Proteomes" id="UP000516421">
    <property type="component" value="Chromosome"/>
</dbReference>
<protein>
    <recommendedName>
        <fullName evidence="2">histidine kinase</fullName>
        <ecNumber evidence="2">2.7.13.3</ecNumber>
    </recommendedName>
</protein>
<dbReference type="AlphaFoldDB" id="A0A7H2BJP5"/>
<dbReference type="InterPro" id="IPR055558">
    <property type="entry name" value="DUF7134"/>
</dbReference>
<name>A0A7H2BJP5_9MICC</name>
<keyword evidence="6 12" id="KW-0418">Kinase</keyword>
<gene>
    <name evidence="12" type="ORF">IDM48_11195</name>
</gene>
<evidence type="ECO:0000256" key="3">
    <source>
        <dbReference type="ARBA" id="ARBA00022553"/>
    </source>
</evidence>
<keyword evidence="5" id="KW-0547">Nucleotide-binding</keyword>
<keyword evidence="3" id="KW-0597">Phosphoprotein</keyword>
<dbReference type="KEGG" id="rama:IDM48_11195"/>
<feature type="transmembrane region" description="Helical" evidence="9">
    <location>
        <begin position="177"/>
        <end position="198"/>
    </location>
</feature>
<evidence type="ECO:0000313" key="12">
    <source>
        <dbReference type="EMBL" id="QNV39891.1"/>
    </source>
</evidence>
<sequence>MKSRPTSGAAPLSEGQRLVARRRGRTTRWVKAHPVATNGILAGLNLLLQGMFSIVMAIPRDWPSAPHLLVLIVFNLLSTALIFVRKRWPLQLLLGATLVDLIYSVIVGTESSFSLAGFVPWIFLYTVAAELSLRLTIFGFLAVSAANMVLMGFLYLSEPIPTGDGSTISLQENPLPLLTLLGFSVGMGVAINLVVVMFGRFTHKNNEFDREIVERFDQTQVLAATEERTRIAREMHDVVAHSLTVMITLADGARIVGKKNPERAEEVLQELSHTGRTALADMRRTLGVLREPHAQNAPLSPAEGTSMDARENLQELVDSFEATGMPVVFEYRGEAIPTDNNLRLSLYRIVQESLTNALRYGRNVSEVRVKVEVMLPDVWITVINDGTAALEDSSGIGSLGSGKGLTGIRERAAFYNGSVIAGPNDMGGWTLRAHLVWESSVPSTHH</sequence>
<keyword evidence="4" id="KW-0808">Transferase</keyword>
<feature type="domain" description="Signal transduction histidine kinase subgroup 3 dimerisation and phosphoacceptor" evidence="10">
    <location>
        <begin position="227"/>
        <end position="292"/>
    </location>
</feature>
<keyword evidence="9" id="KW-0472">Membrane</keyword>
<feature type="transmembrane region" description="Helical" evidence="9">
    <location>
        <begin position="112"/>
        <end position="128"/>
    </location>
</feature>
<dbReference type="Pfam" id="PF07730">
    <property type="entry name" value="HisKA_3"/>
    <property type="match status" value="1"/>
</dbReference>
<evidence type="ECO:0000259" key="10">
    <source>
        <dbReference type="Pfam" id="PF07730"/>
    </source>
</evidence>
<evidence type="ECO:0000256" key="1">
    <source>
        <dbReference type="ARBA" id="ARBA00000085"/>
    </source>
</evidence>
<dbReference type="GO" id="GO:0005524">
    <property type="term" value="F:ATP binding"/>
    <property type="evidence" value="ECO:0007669"/>
    <property type="project" value="UniProtKB-KW"/>
</dbReference>